<dbReference type="EMBL" id="CM037620">
    <property type="protein sequence ID" value="KAH7994472.1"/>
    <property type="molecule type" value="Genomic_DNA"/>
</dbReference>
<accession>A0ACB8EP55</accession>
<name>A0ACB8EP55_9SAUR</name>
<evidence type="ECO:0000313" key="2">
    <source>
        <dbReference type="Proteomes" id="UP000827872"/>
    </source>
</evidence>
<proteinExistence type="predicted"/>
<dbReference type="Proteomes" id="UP000827872">
    <property type="component" value="Linkage Group LG07"/>
</dbReference>
<sequence>MGGAAAPSLLCKGAAVLQRPANRRVQARAARSPESPRGLGSREGSCGRAMPRRDGAQLRTELAMPPPPRLARLYTPAGRGGCKGQPPDASPRGGAGKAGRSADWLLGGRDGPPPLLPPPRPPLERSSACVYSEVPISKAPGLPVEHVHGQVSPSGAHGDLASFLYIPLDLFLLNL</sequence>
<organism evidence="1 2">
    <name type="scientific">Sphaerodactylus townsendi</name>
    <dbReference type="NCBI Taxonomy" id="933632"/>
    <lineage>
        <taxon>Eukaryota</taxon>
        <taxon>Metazoa</taxon>
        <taxon>Chordata</taxon>
        <taxon>Craniata</taxon>
        <taxon>Vertebrata</taxon>
        <taxon>Euteleostomi</taxon>
        <taxon>Lepidosauria</taxon>
        <taxon>Squamata</taxon>
        <taxon>Bifurcata</taxon>
        <taxon>Gekkota</taxon>
        <taxon>Sphaerodactylidae</taxon>
        <taxon>Sphaerodactylus</taxon>
    </lineage>
</organism>
<evidence type="ECO:0000313" key="1">
    <source>
        <dbReference type="EMBL" id="KAH7994472.1"/>
    </source>
</evidence>
<keyword evidence="2" id="KW-1185">Reference proteome</keyword>
<reference evidence="1" key="1">
    <citation type="submission" date="2021-08" db="EMBL/GenBank/DDBJ databases">
        <title>The first chromosome-level gecko genome reveals the dynamic sex chromosomes of Neotropical dwarf geckos (Sphaerodactylidae: Sphaerodactylus).</title>
        <authorList>
            <person name="Pinto B.J."/>
            <person name="Keating S.E."/>
            <person name="Gamble T."/>
        </authorList>
    </citation>
    <scope>NUCLEOTIDE SEQUENCE</scope>
    <source>
        <strain evidence="1">TG3544</strain>
    </source>
</reference>
<comment type="caution">
    <text evidence="1">The sequence shown here is derived from an EMBL/GenBank/DDBJ whole genome shotgun (WGS) entry which is preliminary data.</text>
</comment>
<gene>
    <name evidence="1" type="ORF">K3G42_007945</name>
</gene>
<protein>
    <submittedName>
        <fullName evidence="1">Uncharacterized protein</fullName>
    </submittedName>
</protein>